<name>A0A1I8AI61_9BILA</name>
<dbReference type="Proteomes" id="UP000095287">
    <property type="component" value="Unplaced"/>
</dbReference>
<accession>A0A1I8AI61</accession>
<dbReference type="WBParaSite" id="L893_g6030.t1">
    <property type="protein sequence ID" value="L893_g6030.t1"/>
    <property type="gene ID" value="L893_g6030"/>
</dbReference>
<evidence type="ECO:0000313" key="1">
    <source>
        <dbReference type="Proteomes" id="UP000095287"/>
    </source>
</evidence>
<proteinExistence type="predicted"/>
<evidence type="ECO:0000313" key="2">
    <source>
        <dbReference type="WBParaSite" id="L893_g6030.t1"/>
    </source>
</evidence>
<keyword evidence="1" id="KW-1185">Reference proteome</keyword>
<reference evidence="2" key="1">
    <citation type="submission" date="2016-11" db="UniProtKB">
        <authorList>
            <consortium name="WormBaseParasite"/>
        </authorList>
    </citation>
    <scope>IDENTIFICATION</scope>
</reference>
<organism evidence="1 2">
    <name type="scientific">Steinernema glaseri</name>
    <dbReference type="NCBI Taxonomy" id="37863"/>
    <lineage>
        <taxon>Eukaryota</taxon>
        <taxon>Metazoa</taxon>
        <taxon>Ecdysozoa</taxon>
        <taxon>Nematoda</taxon>
        <taxon>Chromadorea</taxon>
        <taxon>Rhabditida</taxon>
        <taxon>Tylenchina</taxon>
        <taxon>Panagrolaimomorpha</taxon>
        <taxon>Strongyloidoidea</taxon>
        <taxon>Steinernematidae</taxon>
        <taxon>Steinernema</taxon>
    </lineage>
</organism>
<dbReference type="AlphaFoldDB" id="A0A1I8AI61"/>
<protein>
    <submittedName>
        <fullName evidence="2">Uncharacterized protein</fullName>
    </submittedName>
</protein>
<sequence length="146" mass="16403">MSKIDRGASLMKPTAYVVRIAAEMSFGAPSKEKRSNYDASESVSRFRALLKPSRTYDVPDWANDPLRVAIVATGRVCPDLEQGLREAPTPLIPPLCDYEIYVRCLRYQIPDVLSRSLGMLPAPLFCYALRPSDSHFSPFNFNCIGW</sequence>